<evidence type="ECO:0000313" key="4">
    <source>
        <dbReference type="Proteomes" id="UP000093000"/>
    </source>
</evidence>
<name>A0A1C7NIL2_9FUNG</name>
<dbReference type="OrthoDB" id="2285059at2759"/>
<dbReference type="Proteomes" id="UP000093000">
    <property type="component" value="Unassembled WGS sequence"/>
</dbReference>
<evidence type="ECO:0000256" key="2">
    <source>
        <dbReference type="SAM" id="Phobius"/>
    </source>
</evidence>
<feature type="transmembrane region" description="Helical" evidence="2">
    <location>
        <begin position="107"/>
        <end position="129"/>
    </location>
</feature>
<accession>A0A1C7NIL2</accession>
<keyword evidence="2" id="KW-0472">Membrane</keyword>
<dbReference type="InParanoid" id="A0A1C7NIL2"/>
<keyword evidence="2" id="KW-1133">Transmembrane helix</keyword>
<feature type="region of interest" description="Disordered" evidence="1">
    <location>
        <begin position="141"/>
        <end position="249"/>
    </location>
</feature>
<evidence type="ECO:0000313" key="3">
    <source>
        <dbReference type="EMBL" id="OBZ88951.1"/>
    </source>
</evidence>
<keyword evidence="2" id="KW-0812">Transmembrane</keyword>
<dbReference type="AlphaFoldDB" id="A0A1C7NIL2"/>
<organism evidence="3 4">
    <name type="scientific">Choanephora cucurbitarum</name>
    <dbReference type="NCBI Taxonomy" id="101091"/>
    <lineage>
        <taxon>Eukaryota</taxon>
        <taxon>Fungi</taxon>
        <taxon>Fungi incertae sedis</taxon>
        <taxon>Mucoromycota</taxon>
        <taxon>Mucoromycotina</taxon>
        <taxon>Mucoromycetes</taxon>
        <taxon>Mucorales</taxon>
        <taxon>Mucorineae</taxon>
        <taxon>Choanephoraceae</taxon>
        <taxon>Choanephoroideae</taxon>
        <taxon>Choanephora</taxon>
    </lineage>
</organism>
<feature type="compositionally biased region" description="Low complexity" evidence="1">
    <location>
        <begin position="171"/>
        <end position="185"/>
    </location>
</feature>
<feature type="compositionally biased region" description="Low complexity" evidence="1">
    <location>
        <begin position="152"/>
        <end position="161"/>
    </location>
</feature>
<comment type="caution">
    <text evidence="3">The sequence shown here is derived from an EMBL/GenBank/DDBJ whole genome shotgun (WGS) entry which is preliminary data.</text>
</comment>
<reference evidence="3 4" key="1">
    <citation type="submission" date="2016-03" db="EMBL/GenBank/DDBJ databases">
        <title>Choanephora cucurbitarum.</title>
        <authorList>
            <person name="Min B."/>
            <person name="Park H."/>
            <person name="Park J.-H."/>
            <person name="Shin H.-D."/>
            <person name="Choi I.-G."/>
        </authorList>
    </citation>
    <scope>NUCLEOTIDE SEQUENCE [LARGE SCALE GENOMIC DNA]</scope>
    <source>
        <strain evidence="3 4">KUS-F28377</strain>
    </source>
</reference>
<dbReference type="EMBL" id="LUGH01000122">
    <property type="protein sequence ID" value="OBZ88951.1"/>
    <property type="molecule type" value="Genomic_DNA"/>
</dbReference>
<feature type="compositionally biased region" description="Polar residues" evidence="1">
    <location>
        <begin position="197"/>
        <end position="206"/>
    </location>
</feature>
<protein>
    <submittedName>
        <fullName evidence="3">Uncharacterized protein</fullName>
    </submittedName>
</protein>
<dbReference type="CDD" id="cd12087">
    <property type="entry name" value="TM_EGFR-like"/>
    <property type="match status" value="1"/>
</dbReference>
<sequence length="249" mass="27589">MSLPDYQGKLAGLGETCTKAPQPSLPNGANLSLNSSQTLIDWPLRGYDAYYGNCDSGLYCDRANVCVRKLQPGSVCDSDNQCLYGTCTQKTCQGSRATNTDSVFNTIHIVVTIIGILLFFGVLLGVYLFRRRRNQKRQAEALENEQVKLPTSVSSSSASSSDTRNTHTRASSTTTVHSNHHTVTNMLHPNYDPHFLNQPTSEQPPAQQLLHPNYTPSMQQQQLQYQLQRQLLDKKETTSSSPPPPPYSP</sequence>
<evidence type="ECO:0000256" key="1">
    <source>
        <dbReference type="SAM" id="MobiDB-lite"/>
    </source>
</evidence>
<keyword evidence="4" id="KW-1185">Reference proteome</keyword>
<feature type="compositionally biased region" description="Low complexity" evidence="1">
    <location>
        <begin position="219"/>
        <end position="230"/>
    </location>
</feature>
<proteinExistence type="predicted"/>
<gene>
    <name evidence="3" type="ORF">A0J61_02998</name>
</gene>